<dbReference type="EMBL" id="QGMY01000002">
    <property type="protein sequence ID" value="PWR74342.1"/>
    <property type="molecule type" value="Genomic_DNA"/>
</dbReference>
<proteinExistence type="predicted"/>
<dbReference type="OrthoDB" id="117414at2157"/>
<accession>A0A2V2N2H8</accession>
<gene>
    <name evidence="1" type="ORF">DK846_04120</name>
</gene>
<comment type="caution">
    <text evidence="1">The sequence shown here is derived from an EMBL/GenBank/DDBJ whole genome shotgun (WGS) entry which is preliminary data.</text>
</comment>
<dbReference type="GeneID" id="97549724"/>
<dbReference type="Proteomes" id="UP000245657">
    <property type="component" value="Unassembled WGS sequence"/>
</dbReference>
<dbReference type="RefSeq" id="WP_109967621.1">
    <property type="nucleotide sequence ID" value="NZ_CP176093.1"/>
</dbReference>
<sequence>MGDFTQKSVVKSATRKLTAPISDYASFSALIQDVVENNPWGCTAYESVGVTKPAVEKTKETYAAAVTYENSEAKQIGKIPVRGPSMAAVNTAVTQITGNAAITTAMGSGVSASRDSSEDTFSCTLKCHASNGELYSVTFKRDSINLSSYEADTIRTGLETWADTVAILA</sequence>
<reference evidence="1 2" key="1">
    <citation type="submission" date="2018-05" db="EMBL/GenBank/DDBJ databases">
        <title>Draft genome of Methanospirillum lacunae Ki8-1.</title>
        <authorList>
            <person name="Dueholm M.S."/>
            <person name="Nielsen P.H."/>
            <person name="Bakmann L.F."/>
            <person name="Otzen D.E."/>
        </authorList>
    </citation>
    <scope>NUCLEOTIDE SEQUENCE [LARGE SCALE GENOMIC DNA]</scope>
    <source>
        <strain evidence="1 2">Ki8-1</strain>
    </source>
</reference>
<name>A0A2V2N2H8_9EURY</name>
<evidence type="ECO:0000313" key="1">
    <source>
        <dbReference type="EMBL" id="PWR74342.1"/>
    </source>
</evidence>
<evidence type="ECO:0000313" key="2">
    <source>
        <dbReference type="Proteomes" id="UP000245657"/>
    </source>
</evidence>
<dbReference type="AlphaFoldDB" id="A0A2V2N2H8"/>
<protein>
    <submittedName>
        <fullName evidence="1">Uncharacterized protein</fullName>
    </submittedName>
</protein>
<keyword evidence="2" id="KW-1185">Reference proteome</keyword>
<organism evidence="1 2">
    <name type="scientific">Methanospirillum lacunae</name>
    <dbReference type="NCBI Taxonomy" id="668570"/>
    <lineage>
        <taxon>Archaea</taxon>
        <taxon>Methanobacteriati</taxon>
        <taxon>Methanobacteriota</taxon>
        <taxon>Stenosarchaea group</taxon>
        <taxon>Methanomicrobia</taxon>
        <taxon>Methanomicrobiales</taxon>
        <taxon>Methanospirillaceae</taxon>
        <taxon>Methanospirillum</taxon>
    </lineage>
</organism>